<dbReference type="PATRIC" id="fig|264459.3.peg.859"/>
<organism evidence="1 2">
    <name type="scientific">Pseudomonas syringae pv. spinaceae</name>
    <dbReference type="NCBI Taxonomy" id="264459"/>
    <lineage>
        <taxon>Bacteria</taxon>
        <taxon>Pseudomonadati</taxon>
        <taxon>Pseudomonadota</taxon>
        <taxon>Gammaproteobacteria</taxon>
        <taxon>Pseudomonadales</taxon>
        <taxon>Pseudomonadaceae</taxon>
        <taxon>Pseudomonas</taxon>
        <taxon>Pseudomonas syringae</taxon>
    </lineage>
</organism>
<reference evidence="1 2" key="1">
    <citation type="submission" date="2015-09" db="EMBL/GenBank/DDBJ databases">
        <title>Genome announcement of multiple Pseudomonas syringae strains.</title>
        <authorList>
            <person name="Thakur S."/>
            <person name="Wang P.W."/>
            <person name="Gong Y."/>
            <person name="Weir B.S."/>
            <person name="Guttman D.S."/>
        </authorList>
    </citation>
    <scope>NUCLEOTIDE SEQUENCE [LARGE SCALE GENOMIC DNA]</scope>
    <source>
        <strain evidence="1 2">ICMP16929</strain>
    </source>
</reference>
<dbReference type="RefSeq" id="WP_057428077.1">
    <property type="nucleotide sequence ID" value="NZ_LJRI01001200.1"/>
</dbReference>
<dbReference type="AlphaFoldDB" id="A0A0Q0B6K4"/>
<protein>
    <submittedName>
        <fullName evidence="1">Uncharacterized protein</fullName>
    </submittedName>
</protein>
<name>A0A0Q0B6K4_PSESX</name>
<proteinExistence type="predicted"/>
<accession>A0A0Q0B6K4</accession>
<comment type="caution">
    <text evidence="1">The sequence shown here is derived from an EMBL/GenBank/DDBJ whole genome shotgun (WGS) entry which is preliminary data.</text>
</comment>
<gene>
    <name evidence="1" type="ORF">ALO94_00492</name>
</gene>
<dbReference type="Proteomes" id="UP000050384">
    <property type="component" value="Unassembled WGS sequence"/>
</dbReference>
<evidence type="ECO:0000313" key="2">
    <source>
        <dbReference type="Proteomes" id="UP000050384"/>
    </source>
</evidence>
<evidence type="ECO:0000313" key="1">
    <source>
        <dbReference type="EMBL" id="KPY70135.1"/>
    </source>
</evidence>
<sequence length="74" mass="8531">MKTVYVLFRDGENYGERSAVGWYESNQAAADAALKMEWEHYRAEVAVQQPGVKVLSPDETDYRHFNVEAIHKID</sequence>
<dbReference type="EMBL" id="LJRI01001200">
    <property type="protein sequence ID" value="KPY70135.1"/>
    <property type="molecule type" value="Genomic_DNA"/>
</dbReference>